<sequence length="570" mass="64645">VGHFRRVLAYCNSIDEALLFKSEVVKFGLVAWHINGETPRAERQRVLKAFSGPLQGPAHVLVTVQVLGEGINIKNADTCLFVQPRRSYVSIVQAMGRVLRPHPSKPLAHVILPAVTPHYSGQDQPLGTQDAHEEAHGDPTEAEAEALGNPPSVGTAVSKSTPSVTSSIRRAASTRHSALSSAPLLPPYLTGERRLRAEPGSVEKARDSLQAHGRLPTRGKVADEEELRLAKWLDNQATFVRSQRLAEERETALRGVHTLVSERLTGERLLQDWQSWLQQLGVFLEAHGRLPTERTVADEEELRLAKWLNKQATLVRSQRLAEDREAALRGAHTLVSERLTGERLRQDWQSWLQQLGVFLDTHGRLPTERTVADEEERRLANWLKRQATLVRSQRLAEDREAALRGVHTLVSEKLTGERLQRDWQSWLQQLEEFLEAHGRLPTRGKVADEEERRLAKWLDNQATFVRSQRLAEDREAALRGAHTLVSERLTGERLRQDWQSWLQQLGVFLDTHGRLPTERTVADEEERRLANWLKRQATLVRSQRLAEDREAALRGVHTLVCEKLSGARRY</sequence>
<dbReference type="Pfam" id="PF00271">
    <property type="entry name" value="Helicase_C"/>
    <property type="match status" value="1"/>
</dbReference>
<name>A0ABN9X0S6_9DINO</name>
<dbReference type="Gene3D" id="6.10.140.530">
    <property type="match status" value="4"/>
</dbReference>
<evidence type="ECO:0000313" key="3">
    <source>
        <dbReference type="EMBL" id="CAK0892850.1"/>
    </source>
</evidence>
<reference evidence="3" key="1">
    <citation type="submission" date="2023-10" db="EMBL/GenBank/DDBJ databases">
        <authorList>
            <person name="Chen Y."/>
            <person name="Shah S."/>
            <person name="Dougan E. K."/>
            <person name="Thang M."/>
            <person name="Chan C."/>
        </authorList>
    </citation>
    <scope>NUCLEOTIDE SEQUENCE [LARGE SCALE GENOMIC DNA]</scope>
</reference>
<organism evidence="3 4">
    <name type="scientific">Prorocentrum cordatum</name>
    <dbReference type="NCBI Taxonomy" id="2364126"/>
    <lineage>
        <taxon>Eukaryota</taxon>
        <taxon>Sar</taxon>
        <taxon>Alveolata</taxon>
        <taxon>Dinophyceae</taxon>
        <taxon>Prorocentrales</taxon>
        <taxon>Prorocentraceae</taxon>
        <taxon>Prorocentrum</taxon>
    </lineage>
</organism>
<feature type="compositionally biased region" description="Polar residues" evidence="1">
    <location>
        <begin position="155"/>
        <end position="168"/>
    </location>
</feature>
<dbReference type="Gene3D" id="3.40.50.300">
    <property type="entry name" value="P-loop containing nucleotide triphosphate hydrolases"/>
    <property type="match status" value="1"/>
</dbReference>
<dbReference type="PANTHER" id="PTHR33418:SF1">
    <property type="entry name" value="HELICASE-ASSOCIATED DOMAIN-CONTAINING PROTEIN"/>
    <property type="match status" value="1"/>
</dbReference>
<feature type="region of interest" description="Disordered" evidence="1">
    <location>
        <begin position="118"/>
        <end position="185"/>
    </location>
</feature>
<dbReference type="InterPro" id="IPR001650">
    <property type="entry name" value="Helicase_C-like"/>
</dbReference>
<evidence type="ECO:0000256" key="1">
    <source>
        <dbReference type="SAM" id="MobiDB-lite"/>
    </source>
</evidence>
<evidence type="ECO:0000259" key="2">
    <source>
        <dbReference type="PROSITE" id="PS51194"/>
    </source>
</evidence>
<comment type="caution">
    <text evidence="3">The sequence shown here is derived from an EMBL/GenBank/DDBJ whole genome shotgun (WGS) entry which is preliminary data.</text>
</comment>
<gene>
    <name evidence="3" type="ORF">PCOR1329_LOCUS72397</name>
</gene>
<feature type="non-terminal residue" evidence="3">
    <location>
        <position position="1"/>
    </location>
</feature>
<dbReference type="PANTHER" id="PTHR33418">
    <property type="entry name" value="HELICASE-ASSOCIATED"/>
    <property type="match status" value="1"/>
</dbReference>
<dbReference type="InterPro" id="IPR027417">
    <property type="entry name" value="P-loop_NTPase"/>
</dbReference>
<accession>A0ABN9X0S6</accession>
<dbReference type="SUPFAM" id="SSF52540">
    <property type="entry name" value="P-loop containing nucleoside triphosphate hydrolases"/>
    <property type="match status" value="1"/>
</dbReference>
<proteinExistence type="predicted"/>
<feature type="compositionally biased region" description="Basic and acidic residues" evidence="1">
    <location>
        <begin position="130"/>
        <end position="139"/>
    </location>
</feature>
<dbReference type="SMART" id="SM00490">
    <property type="entry name" value="HELICc"/>
    <property type="match status" value="1"/>
</dbReference>
<dbReference type="PROSITE" id="PS51194">
    <property type="entry name" value="HELICASE_CTER"/>
    <property type="match status" value="1"/>
</dbReference>
<keyword evidence="4" id="KW-1185">Reference proteome</keyword>
<protein>
    <recommendedName>
        <fullName evidence="2">Helicase C-terminal domain-containing protein</fullName>
    </recommendedName>
</protein>
<dbReference type="Proteomes" id="UP001189429">
    <property type="component" value="Unassembled WGS sequence"/>
</dbReference>
<feature type="domain" description="Helicase C-terminal" evidence="2">
    <location>
        <begin position="1"/>
        <end position="148"/>
    </location>
</feature>
<evidence type="ECO:0000313" key="4">
    <source>
        <dbReference type="Proteomes" id="UP001189429"/>
    </source>
</evidence>
<dbReference type="EMBL" id="CAUYUJ010019673">
    <property type="protein sequence ID" value="CAK0892850.1"/>
    <property type="molecule type" value="Genomic_DNA"/>
</dbReference>